<evidence type="ECO:0000313" key="4">
    <source>
        <dbReference type="Proteomes" id="UP000077755"/>
    </source>
</evidence>
<dbReference type="PANTHER" id="PTHR32410:SF216">
    <property type="entry name" value="PHORBOL-ESTER_DAG-TYPE DOMAIN-CONTAINING PROTEIN"/>
    <property type="match status" value="1"/>
</dbReference>
<dbReference type="InterPro" id="IPR004146">
    <property type="entry name" value="DC1"/>
</dbReference>
<proteinExistence type="predicted"/>
<protein>
    <recommendedName>
        <fullName evidence="2">DC1 domain-containing protein</fullName>
    </recommendedName>
</protein>
<dbReference type="EMBL" id="CP093348">
    <property type="protein sequence ID" value="WOH04288.1"/>
    <property type="molecule type" value="Genomic_DNA"/>
</dbReference>
<evidence type="ECO:0000256" key="1">
    <source>
        <dbReference type="ARBA" id="ARBA00022737"/>
    </source>
</evidence>
<feature type="domain" description="DC1" evidence="2">
    <location>
        <begin position="292"/>
        <end position="345"/>
    </location>
</feature>
<gene>
    <name evidence="3" type="ORF">DCAR_0623697</name>
</gene>
<reference evidence="3" key="2">
    <citation type="submission" date="2022-03" db="EMBL/GenBank/DDBJ databases">
        <title>Draft title - Genomic analysis of global carrot germplasm unveils the trajectory of domestication and the origin of high carotenoid orange carrot.</title>
        <authorList>
            <person name="Iorizzo M."/>
            <person name="Ellison S."/>
            <person name="Senalik D."/>
            <person name="Macko-Podgorni A."/>
            <person name="Grzebelus D."/>
            <person name="Bostan H."/>
            <person name="Rolling W."/>
            <person name="Curaba J."/>
            <person name="Simon P."/>
        </authorList>
    </citation>
    <scope>NUCLEOTIDE SEQUENCE</scope>
    <source>
        <tissue evidence="3">Leaf</tissue>
    </source>
</reference>
<evidence type="ECO:0000313" key="3">
    <source>
        <dbReference type="EMBL" id="WOH04288.1"/>
    </source>
</evidence>
<dbReference type="InterPro" id="IPR053192">
    <property type="entry name" value="Vacuole_Formation_Reg"/>
</dbReference>
<feature type="domain" description="DC1" evidence="2">
    <location>
        <begin position="468"/>
        <end position="517"/>
    </location>
</feature>
<name>A0AAF0XAH1_DAUCS</name>
<keyword evidence="4" id="KW-1185">Reference proteome</keyword>
<accession>A0AAF0XAH1</accession>
<evidence type="ECO:0000259" key="2">
    <source>
        <dbReference type="Pfam" id="PF03107"/>
    </source>
</evidence>
<dbReference type="Proteomes" id="UP000077755">
    <property type="component" value="Chromosome 6"/>
</dbReference>
<dbReference type="SUPFAM" id="SSF57889">
    <property type="entry name" value="Cysteine-rich domain"/>
    <property type="match status" value="4"/>
</dbReference>
<sequence>MDHFSHEHPLILNEDYIARGPAEMCNACNEEIVSCKSFVFSCSRSSITGFPRSETRDVDEKCLRFFLHKTCAELPRRIESPRNREEFLDLHIIPRNKHKLNHRILGGQEDIRHCDMCEQKMSWNYCTSELQFCVCLQCAMSQVDSLRSHKFKHQSHSQHPLALIQRPSSFKCDACDVEDDTKDMSYKCVDCPFWMHKSCADAPTSFLFSFHDKHPLILSFSLPQAYQKFKQYCRICDWKLNRSNWLYYCSKCRFFAHFQCARARQHFEEYFTYTSIYTFLQFSFLCIYWAHGEHQLHLVTVDELNHEKAGDDVLFICDACVKPIRNDGDLFYACVPCKYFLHKSCGELFLPTTNYQKSSDTMLYYKYSQPHKLFLCYGCTNYGNGLSFRRIHPRQRNCLNHHIRCSALPERIKHESHHHVLDFQSSDRFHTCKACGESAYTFRSCEDCDFRICLGCVMKASRVKHRWDPHPLRLIYDPGMVEDHEHEYECEFCSEELDTNFWFYHCNRCDLSFHLRCYEKSCFLDYSTIKFGATDIVEDQLHHHGLTFVFNKKVRRCGICKDRCVGQPVLECAPCRIIFCQSCS</sequence>
<dbReference type="InterPro" id="IPR046349">
    <property type="entry name" value="C1-like_sf"/>
</dbReference>
<keyword evidence="1" id="KW-0677">Repeat</keyword>
<reference evidence="3" key="1">
    <citation type="journal article" date="2016" name="Nat. Genet.">
        <title>A high-quality carrot genome assembly provides new insights into carotenoid accumulation and asterid genome evolution.</title>
        <authorList>
            <person name="Iorizzo M."/>
            <person name="Ellison S."/>
            <person name="Senalik D."/>
            <person name="Zeng P."/>
            <person name="Satapoomin P."/>
            <person name="Huang J."/>
            <person name="Bowman M."/>
            <person name="Iovene M."/>
            <person name="Sanseverino W."/>
            <person name="Cavagnaro P."/>
            <person name="Yildiz M."/>
            <person name="Macko-Podgorni A."/>
            <person name="Moranska E."/>
            <person name="Grzebelus E."/>
            <person name="Grzebelus D."/>
            <person name="Ashrafi H."/>
            <person name="Zheng Z."/>
            <person name="Cheng S."/>
            <person name="Spooner D."/>
            <person name="Van Deynze A."/>
            <person name="Simon P."/>
        </authorList>
    </citation>
    <scope>NUCLEOTIDE SEQUENCE</scope>
    <source>
        <tissue evidence="3">Leaf</tissue>
    </source>
</reference>
<organism evidence="3 4">
    <name type="scientific">Daucus carota subsp. sativus</name>
    <name type="common">Carrot</name>
    <dbReference type="NCBI Taxonomy" id="79200"/>
    <lineage>
        <taxon>Eukaryota</taxon>
        <taxon>Viridiplantae</taxon>
        <taxon>Streptophyta</taxon>
        <taxon>Embryophyta</taxon>
        <taxon>Tracheophyta</taxon>
        <taxon>Spermatophyta</taxon>
        <taxon>Magnoliopsida</taxon>
        <taxon>eudicotyledons</taxon>
        <taxon>Gunneridae</taxon>
        <taxon>Pentapetalae</taxon>
        <taxon>asterids</taxon>
        <taxon>campanulids</taxon>
        <taxon>Apiales</taxon>
        <taxon>Apiaceae</taxon>
        <taxon>Apioideae</taxon>
        <taxon>Scandiceae</taxon>
        <taxon>Daucinae</taxon>
        <taxon>Daucus</taxon>
        <taxon>Daucus sect. Daucus</taxon>
    </lineage>
</organism>
<dbReference type="Pfam" id="PF03107">
    <property type="entry name" value="C1_2"/>
    <property type="match status" value="4"/>
</dbReference>
<dbReference type="AlphaFoldDB" id="A0AAF0XAH1"/>
<dbReference type="PANTHER" id="PTHR32410">
    <property type="entry name" value="CYSTEINE/HISTIDINE-RICH C1 DOMAIN FAMILY PROTEIN"/>
    <property type="match status" value="1"/>
</dbReference>
<feature type="domain" description="DC1" evidence="2">
    <location>
        <begin position="210"/>
        <end position="261"/>
    </location>
</feature>
<feature type="domain" description="DC1" evidence="2">
    <location>
        <begin position="155"/>
        <end position="200"/>
    </location>
</feature>